<evidence type="ECO:0000256" key="6">
    <source>
        <dbReference type="ARBA" id="ARBA00023053"/>
    </source>
</evidence>
<feature type="transmembrane region" description="Helical" evidence="9">
    <location>
        <begin position="169"/>
        <end position="187"/>
    </location>
</feature>
<dbReference type="InterPro" id="IPR001898">
    <property type="entry name" value="SLC13A/DASS"/>
</dbReference>
<evidence type="ECO:0000256" key="1">
    <source>
        <dbReference type="ARBA" id="ARBA00004141"/>
    </source>
</evidence>
<evidence type="ECO:0000313" key="10">
    <source>
        <dbReference type="EMBL" id="PNJ85948.1"/>
    </source>
</evidence>
<evidence type="ECO:0000256" key="9">
    <source>
        <dbReference type="SAM" id="Phobius"/>
    </source>
</evidence>
<feature type="transmembrane region" description="Helical" evidence="9">
    <location>
        <begin position="107"/>
        <end position="133"/>
    </location>
</feature>
<sequence>FHSFGNGCSAAVRRNGLHTVPTEMQFLASTEAKDHPGETEVPLDLPADSRKEDEYRGNIWKGFLISIPYSASIGGTATLTGTAPNLILLGQLKSFFPQCDVVNFGSWFIFAFPLMLLFLLAGWLWISFLYGGLSFRGWRKNKSEIRTNAEDRARAVIREEYQNLGPIKFAEQAVFILFCMFAILLFTRDPKFIPGWASLFNPGFLSDAVTGVAIVTILFFFPSQRPSLKWWFDFK</sequence>
<dbReference type="Pfam" id="PF00939">
    <property type="entry name" value="Na_sulph_symp"/>
    <property type="match status" value="1"/>
</dbReference>
<comment type="caution">
    <text evidence="10">The sequence shown here is derived from an EMBL/GenBank/DDBJ whole genome shotgun (WGS) entry which is preliminary data.</text>
</comment>
<keyword evidence="5 9" id="KW-1133">Transmembrane helix</keyword>
<dbReference type="PANTHER" id="PTHR10283">
    <property type="entry name" value="SOLUTE CARRIER FAMILY 13 MEMBER"/>
    <property type="match status" value="1"/>
</dbReference>
<dbReference type="GO" id="GO:0015141">
    <property type="term" value="F:succinate transmembrane transporter activity"/>
    <property type="evidence" value="ECO:0007669"/>
    <property type="project" value="TreeGrafter"/>
</dbReference>
<dbReference type="PANTHER" id="PTHR10283:SF62">
    <property type="entry name" value="NA(+)_DICARBOXYLATE COTRANSPORTER 3"/>
    <property type="match status" value="1"/>
</dbReference>
<evidence type="ECO:0000256" key="5">
    <source>
        <dbReference type="ARBA" id="ARBA00022989"/>
    </source>
</evidence>
<organism evidence="10">
    <name type="scientific">Pongo abelii</name>
    <name type="common">Sumatran orangutan</name>
    <name type="synonym">Pongo pygmaeus abelii</name>
    <dbReference type="NCBI Taxonomy" id="9601"/>
    <lineage>
        <taxon>Eukaryota</taxon>
        <taxon>Metazoa</taxon>
        <taxon>Chordata</taxon>
        <taxon>Craniata</taxon>
        <taxon>Vertebrata</taxon>
        <taxon>Euteleostomi</taxon>
        <taxon>Mammalia</taxon>
        <taxon>Eutheria</taxon>
        <taxon>Euarchontoglires</taxon>
        <taxon>Primates</taxon>
        <taxon>Haplorrhini</taxon>
        <taxon>Catarrhini</taxon>
        <taxon>Hominidae</taxon>
        <taxon>Pongo</taxon>
    </lineage>
</organism>
<accession>A0A2J8XVD8</accession>
<keyword evidence="6" id="KW-0915">Sodium</keyword>
<comment type="subcellular location">
    <subcellularLocation>
        <location evidence="1">Membrane</location>
        <topology evidence="1">Multi-pass membrane protein</topology>
    </subcellularLocation>
</comment>
<keyword evidence="3 9" id="KW-0812">Transmembrane</keyword>
<protein>
    <submittedName>
        <fullName evidence="10">SLC13A3 isoform 10</fullName>
    </submittedName>
</protein>
<evidence type="ECO:0000256" key="3">
    <source>
        <dbReference type="ARBA" id="ARBA00022692"/>
    </source>
</evidence>
<gene>
    <name evidence="10" type="ORF">CR201_G0038339</name>
</gene>
<evidence type="ECO:0000256" key="4">
    <source>
        <dbReference type="ARBA" id="ARBA00022847"/>
    </source>
</evidence>
<evidence type="ECO:0000256" key="7">
    <source>
        <dbReference type="ARBA" id="ARBA00023136"/>
    </source>
</evidence>
<dbReference type="GO" id="GO:0017153">
    <property type="term" value="F:sodium:dicarboxylate symporter activity"/>
    <property type="evidence" value="ECO:0007669"/>
    <property type="project" value="TreeGrafter"/>
</dbReference>
<dbReference type="AlphaFoldDB" id="A0A2J8XVD8"/>
<feature type="transmembrane region" description="Helical" evidence="9">
    <location>
        <begin position="199"/>
        <end position="221"/>
    </location>
</feature>
<name>A0A2J8XVD8_PONAB</name>
<dbReference type="GO" id="GO:0015137">
    <property type="term" value="F:citrate transmembrane transporter activity"/>
    <property type="evidence" value="ECO:0007669"/>
    <property type="project" value="TreeGrafter"/>
</dbReference>
<dbReference type="GO" id="GO:0005886">
    <property type="term" value="C:plasma membrane"/>
    <property type="evidence" value="ECO:0007669"/>
    <property type="project" value="TreeGrafter"/>
</dbReference>
<keyword evidence="8" id="KW-0739">Sodium transport</keyword>
<comment type="similarity">
    <text evidence="2">Belongs to the SLC13A/DASS transporter (TC 2.A.47) family. NADC subfamily.</text>
</comment>
<evidence type="ECO:0000256" key="8">
    <source>
        <dbReference type="ARBA" id="ARBA00023201"/>
    </source>
</evidence>
<feature type="non-terminal residue" evidence="10">
    <location>
        <position position="1"/>
    </location>
</feature>
<reference evidence="10" key="1">
    <citation type="submission" date="2017-12" db="EMBL/GenBank/DDBJ databases">
        <title>High-resolution comparative analysis of great ape genomes.</title>
        <authorList>
            <person name="Pollen A."/>
            <person name="Hastie A."/>
            <person name="Hormozdiari F."/>
            <person name="Dougherty M."/>
            <person name="Liu R."/>
            <person name="Chaisson M."/>
            <person name="Hoppe E."/>
            <person name="Hill C."/>
            <person name="Pang A."/>
            <person name="Hillier L."/>
            <person name="Baker C."/>
            <person name="Armstrong J."/>
            <person name="Shendure J."/>
            <person name="Paten B."/>
            <person name="Wilson R."/>
            <person name="Chao H."/>
            <person name="Schneider V."/>
            <person name="Ventura M."/>
            <person name="Kronenberg Z."/>
            <person name="Murali S."/>
            <person name="Gordon D."/>
            <person name="Cantsilieris S."/>
            <person name="Munson K."/>
            <person name="Nelson B."/>
            <person name="Raja A."/>
            <person name="Underwood J."/>
            <person name="Diekhans M."/>
            <person name="Fiddes I."/>
            <person name="Haussler D."/>
            <person name="Eichler E."/>
        </authorList>
    </citation>
    <scope>NUCLEOTIDE SEQUENCE [LARGE SCALE GENOMIC DNA]</scope>
    <source>
        <strain evidence="10">Susie</strain>
    </source>
</reference>
<keyword evidence="4" id="KW-0769">Symport</keyword>
<keyword evidence="7 9" id="KW-0472">Membrane</keyword>
<dbReference type="EMBL" id="NDHI03003305">
    <property type="protein sequence ID" value="PNJ85948.1"/>
    <property type="molecule type" value="Genomic_DNA"/>
</dbReference>
<evidence type="ECO:0000256" key="2">
    <source>
        <dbReference type="ARBA" id="ARBA00006772"/>
    </source>
</evidence>
<feature type="non-terminal residue" evidence="10">
    <location>
        <position position="235"/>
    </location>
</feature>
<proteinExistence type="inferred from homology"/>
<keyword evidence="8" id="KW-0406">Ion transport</keyword>
<keyword evidence="4" id="KW-0813">Transport</keyword>